<dbReference type="EC" id="4.4.1.13" evidence="2"/>
<evidence type="ECO:0000256" key="2">
    <source>
        <dbReference type="ARBA" id="ARBA00012224"/>
    </source>
</evidence>
<name>A0A7Y9FG68_9CELL</name>
<evidence type="ECO:0000313" key="9">
    <source>
        <dbReference type="Proteomes" id="UP000577956"/>
    </source>
</evidence>
<evidence type="ECO:0000313" key="10">
    <source>
        <dbReference type="Proteomes" id="UP000618382"/>
    </source>
</evidence>
<dbReference type="Pfam" id="PF00155">
    <property type="entry name" value="Aminotran_1_2"/>
    <property type="match status" value="1"/>
</dbReference>
<dbReference type="CDD" id="cd00609">
    <property type="entry name" value="AAT_like"/>
    <property type="match status" value="1"/>
</dbReference>
<comment type="similarity">
    <text evidence="5">Belongs to the class-II pyridoxal-phosphate-dependent aminotransferase family. MalY/PatB cystathionine beta-lyase subfamily.</text>
</comment>
<organism evidence="8 9">
    <name type="scientific">Cellulomonas oligotrophica</name>
    <dbReference type="NCBI Taxonomy" id="931536"/>
    <lineage>
        <taxon>Bacteria</taxon>
        <taxon>Bacillati</taxon>
        <taxon>Actinomycetota</taxon>
        <taxon>Actinomycetes</taxon>
        <taxon>Micrococcales</taxon>
        <taxon>Cellulomonadaceae</taxon>
        <taxon>Cellulomonas</taxon>
    </lineage>
</organism>
<sequence length="373" mass="39387">MVTPFDVPLAQLRARQSLKWRTYAPDVLPMFVAEMDVSAPEPVVRAVHDAMAAGDTGYDHGTRYAEAFAEFALERHGWDVPVARTRMVPDVMIGIVEVLGVLTHPGDAVVITTPVYPPFRAFLEHAGLHVVAVPLTEAGRLDLDALDAAFVDARAMLLCHPQNPTGTLHSAAELSALGELAARHHVRIVSDEIHAPLVLGDEPFVSATTAIPHAIALHSASKAFNLAGLKAAVAVPGAEAGADLARMPEIVGHGVSQIGVVAHVAAYREGGAWLDAALEQIRANVATVGRTLAERLPAARWTPPASTYFAWLDLRGCVPPDVDPARVLLQEGDLAVNSGPTFGTQGAGFVRMNLATSSDVLAEGLDRLVGTLG</sequence>
<comment type="cofactor">
    <cofactor evidence="1">
        <name>pyridoxal 5'-phosphate</name>
        <dbReference type="ChEBI" id="CHEBI:597326"/>
    </cofactor>
</comment>
<comment type="caution">
    <text evidence="8">The sequence shown here is derived from an EMBL/GenBank/DDBJ whole genome shotgun (WGS) entry which is preliminary data.</text>
</comment>
<gene>
    <name evidence="8" type="ORF">BKA21_002290</name>
    <name evidence="7" type="ORF">Col01nite_16320</name>
</gene>
<evidence type="ECO:0000313" key="7">
    <source>
        <dbReference type="EMBL" id="GIG32473.1"/>
    </source>
</evidence>
<dbReference type="InterPro" id="IPR015424">
    <property type="entry name" value="PyrdxlP-dep_Trfase"/>
</dbReference>
<dbReference type="InterPro" id="IPR051798">
    <property type="entry name" value="Class-II_PLP-Dep_Aminotrans"/>
</dbReference>
<accession>A0A7Y9FG68</accession>
<feature type="domain" description="Aminotransferase class I/classII large" evidence="6">
    <location>
        <begin position="95"/>
        <end position="368"/>
    </location>
</feature>
<dbReference type="InterPro" id="IPR015421">
    <property type="entry name" value="PyrdxlP-dep_Trfase_major"/>
</dbReference>
<dbReference type="GO" id="GO:0030170">
    <property type="term" value="F:pyridoxal phosphate binding"/>
    <property type="evidence" value="ECO:0007669"/>
    <property type="project" value="InterPro"/>
</dbReference>
<keyword evidence="4 8" id="KW-0456">Lyase</keyword>
<dbReference type="InterPro" id="IPR004839">
    <property type="entry name" value="Aminotransferase_I/II_large"/>
</dbReference>
<keyword evidence="10" id="KW-1185">Reference proteome</keyword>
<keyword evidence="3" id="KW-0663">Pyridoxal phosphate</keyword>
<dbReference type="InterPro" id="IPR015422">
    <property type="entry name" value="PyrdxlP-dep_Trfase_small"/>
</dbReference>
<dbReference type="Gene3D" id="3.90.1150.10">
    <property type="entry name" value="Aspartate Aminotransferase, domain 1"/>
    <property type="match status" value="1"/>
</dbReference>
<reference evidence="7 10" key="2">
    <citation type="submission" date="2021-01" db="EMBL/GenBank/DDBJ databases">
        <title>Whole genome shotgun sequence of Cellulomonas oligotrophica NBRC 109435.</title>
        <authorList>
            <person name="Komaki H."/>
            <person name="Tamura T."/>
        </authorList>
    </citation>
    <scope>NUCLEOTIDE SEQUENCE [LARGE SCALE GENOMIC DNA]</scope>
    <source>
        <strain evidence="7 10">NBRC 109435</strain>
    </source>
</reference>
<dbReference type="Proteomes" id="UP000618382">
    <property type="component" value="Unassembled WGS sequence"/>
</dbReference>
<dbReference type="Proteomes" id="UP000577956">
    <property type="component" value="Unassembled WGS sequence"/>
</dbReference>
<proteinExistence type="inferred from homology"/>
<dbReference type="PANTHER" id="PTHR43525:SF2">
    <property type="entry name" value="CYSTATHIONINE BETA-LYASE-RELATED"/>
    <property type="match status" value="1"/>
</dbReference>
<evidence type="ECO:0000313" key="8">
    <source>
        <dbReference type="EMBL" id="NYD86741.1"/>
    </source>
</evidence>
<evidence type="ECO:0000256" key="4">
    <source>
        <dbReference type="ARBA" id="ARBA00023239"/>
    </source>
</evidence>
<dbReference type="GO" id="GO:0047804">
    <property type="term" value="F:cysteine-S-conjugate beta-lyase activity"/>
    <property type="evidence" value="ECO:0007669"/>
    <property type="project" value="UniProtKB-EC"/>
</dbReference>
<evidence type="ECO:0000256" key="5">
    <source>
        <dbReference type="ARBA" id="ARBA00037974"/>
    </source>
</evidence>
<evidence type="ECO:0000256" key="3">
    <source>
        <dbReference type="ARBA" id="ARBA00022898"/>
    </source>
</evidence>
<dbReference type="RefSeq" id="WP_140459260.1">
    <property type="nucleotide sequence ID" value="NZ_BAABFI010000001.1"/>
</dbReference>
<dbReference type="EMBL" id="JACCBK010000001">
    <property type="protein sequence ID" value="NYD86741.1"/>
    <property type="molecule type" value="Genomic_DNA"/>
</dbReference>
<dbReference type="AlphaFoldDB" id="A0A7Y9FG68"/>
<evidence type="ECO:0000256" key="1">
    <source>
        <dbReference type="ARBA" id="ARBA00001933"/>
    </source>
</evidence>
<dbReference type="EMBL" id="BONN01000003">
    <property type="protein sequence ID" value="GIG32473.1"/>
    <property type="molecule type" value="Genomic_DNA"/>
</dbReference>
<reference evidence="8 9" key="1">
    <citation type="submission" date="2020-07" db="EMBL/GenBank/DDBJ databases">
        <title>Sequencing the genomes of 1000 actinobacteria strains.</title>
        <authorList>
            <person name="Klenk H.-P."/>
        </authorList>
    </citation>
    <scope>NUCLEOTIDE SEQUENCE [LARGE SCALE GENOMIC DNA]</scope>
    <source>
        <strain evidence="8 9">DSM 24482</strain>
    </source>
</reference>
<evidence type="ECO:0000259" key="6">
    <source>
        <dbReference type="Pfam" id="PF00155"/>
    </source>
</evidence>
<protein>
    <recommendedName>
        <fullName evidence="2">cysteine-S-conjugate beta-lyase</fullName>
        <ecNumber evidence="2">4.4.1.13</ecNumber>
    </recommendedName>
</protein>
<dbReference type="PANTHER" id="PTHR43525">
    <property type="entry name" value="PROTEIN MALY"/>
    <property type="match status" value="1"/>
</dbReference>
<dbReference type="Gene3D" id="3.40.640.10">
    <property type="entry name" value="Type I PLP-dependent aspartate aminotransferase-like (Major domain)"/>
    <property type="match status" value="1"/>
</dbReference>
<dbReference type="SUPFAM" id="SSF53383">
    <property type="entry name" value="PLP-dependent transferases"/>
    <property type="match status" value="1"/>
</dbReference>